<keyword evidence="3" id="KW-0812">Transmembrane</keyword>
<keyword evidence="4" id="KW-0732">Signal</keyword>
<dbReference type="InterPro" id="IPR007312">
    <property type="entry name" value="Phosphoesterase"/>
</dbReference>
<organism evidence="5 6">
    <name type="scientific">Nocardioides piscis</name>
    <dbReference type="NCBI Taxonomy" id="2714938"/>
    <lineage>
        <taxon>Bacteria</taxon>
        <taxon>Bacillati</taxon>
        <taxon>Actinomycetota</taxon>
        <taxon>Actinomycetes</taxon>
        <taxon>Propionibacteriales</taxon>
        <taxon>Nocardioidaceae</taxon>
        <taxon>Nocardioides</taxon>
    </lineage>
</organism>
<dbReference type="Gene3D" id="3.40.720.10">
    <property type="entry name" value="Alkaline Phosphatase, subunit A"/>
    <property type="match status" value="2"/>
</dbReference>
<dbReference type="Proteomes" id="UP000502035">
    <property type="component" value="Chromosome"/>
</dbReference>
<feature type="chain" id="PRO_5038688547" evidence="4">
    <location>
        <begin position="28"/>
        <end position="455"/>
    </location>
</feature>
<dbReference type="KEGG" id="npi:G7071_01345"/>
<proteinExistence type="predicted"/>
<evidence type="ECO:0000313" key="6">
    <source>
        <dbReference type="Proteomes" id="UP000502035"/>
    </source>
</evidence>
<keyword evidence="3" id="KW-1133">Transmembrane helix</keyword>
<gene>
    <name evidence="5" type="ORF">G7071_01345</name>
</gene>
<sequence>MSARPLRRAVSAAAVVTAIVLLTVAPGLPGADADARDSAPPTATPIKHFISLMQENHTFDNYFGTYPGADGIPPGTCMPTGTPGECVEPWHLTGTATEDLGHNFETFENQYNGGKMDGFLTTFSDARMENPDLPMGYYDRTDLPFYWNVADEFVLFDRNFTSANAGSVANHMYWVTGTPGGETETIPDEGFKVPTIFDRLQEAGISWKFYVENYDPRITFRSRGVSDRGSQVIWCPLLAYARFVDDPELNSRIVSMDEYYKDLEEGTLPAVSYLVPSGSSEHPPGSIAAGQAFVSNLISALMRSSSWSSSAFMWTYDDWGGFYDHVAPPQVDDHGYGFRAPALLVSAYAKQGHIDHTEIDFTSQLKFIQENWGLRPLAERDAAANGLSSAFDFRAPPREPKFVSPEVKPEVVRVDGQDVVYTSYGIGLLLGTGISLAAVLHVGRHHRARAGVRQR</sequence>
<evidence type="ECO:0000256" key="1">
    <source>
        <dbReference type="ARBA" id="ARBA00022801"/>
    </source>
</evidence>
<dbReference type="GO" id="GO:0042578">
    <property type="term" value="F:phosphoric ester hydrolase activity"/>
    <property type="evidence" value="ECO:0007669"/>
    <property type="project" value="UniProtKB-ARBA"/>
</dbReference>
<protein>
    <submittedName>
        <fullName evidence="5">Alkaline phosphatase family protein</fullName>
    </submittedName>
</protein>
<dbReference type="PANTHER" id="PTHR31956:SF1">
    <property type="entry name" value="NON-SPECIFIC PHOSPHOLIPASE C1"/>
    <property type="match status" value="1"/>
</dbReference>
<dbReference type="AlphaFoldDB" id="A0A6G7YCA4"/>
<dbReference type="CDD" id="cd16013">
    <property type="entry name" value="AcpA"/>
    <property type="match status" value="1"/>
</dbReference>
<evidence type="ECO:0000256" key="2">
    <source>
        <dbReference type="ARBA" id="ARBA00023026"/>
    </source>
</evidence>
<feature type="signal peptide" evidence="4">
    <location>
        <begin position="1"/>
        <end position="27"/>
    </location>
</feature>
<keyword evidence="6" id="KW-1185">Reference proteome</keyword>
<reference evidence="5 6" key="1">
    <citation type="submission" date="2020-03" db="EMBL/GenBank/DDBJ databases">
        <title>Nocardioides sp. nov., isolated from fish.</title>
        <authorList>
            <person name="Hyun D.-W."/>
            <person name="Bae J.-W."/>
        </authorList>
    </citation>
    <scope>NUCLEOTIDE SEQUENCE [LARGE SCALE GENOMIC DNA]</scope>
    <source>
        <strain evidence="5 6">HDW12A</strain>
    </source>
</reference>
<dbReference type="RefSeq" id="WP_166313966.1">
    <property type="nucleotide sequence ID" value="NZ_CP049866.1"/>
</dbReference>
<evidence type="ECO:0000256" key="4">
    <source>
        <dbReference type="SAM" id="SignalP"/>
    </source>
</evidence>
<dbReference type="EMBL" id="CP049866">
    <property type="protein sequence ID" value="QIK74281.1"/>
    <property type="molecule type" value="Genomic_DNA"/>
</dbReference>
<keyword evidence="1" id="KW-0378">Hydrolase</keyword>
<dbReference type="PANTHER" id="PTHR31956">
    <property type="entry name" value="NON-SPECIFIC PHOSPHOLIPASE C4-RELATED"/>
    <property type="match status" value="1"/>
</dbReference>
<feature type="transmembrane region" description="Helical" evidence="3">
    <location>
        <begin position="421"/>
        <end position="443"/>
    </location>
</feature>
<evidence type="ECO:0000313" key="5">
    <source>
        <dbReference type="EMBL" id="QIK74281.1"/>
    </source>
</evidence>
<dbReference type="InterPro" id="IPR017850">
    <property type="entry name" value="Alkaline_phosphatase_core_sf"/>
</dbReference>
<name>A0A6G7YCA4_9ACTN</name>
<dbReference type="Pfam" id="PF04185">
    <property type="entry name" value="Phosphoesterase"/>
    <property type="match status" value="1"/>
</dbReference>
<accession>A0A6G7YCA4</accession>
<evidence type="ECO:0000256" key="3">
    <source>
        <dbReference type="SAM" id="Phobius"/>
    </source>
</evidence>
<keyword evidence="2" id="KW-0843">Virulence</keyword>
<keyword evidence="3" id="KW-0472">Membrane</keyword>